<proteinExistence type="predicted"/>
<keyword evidence="2" id="KW-1185">Reference proteome</keyword>
<dbReference type="Proteomes" id="UP000800035">
    <property type="component" value="Unassembled WGS sequence"/>
</dbReference>
<evidence type="ECO:0000313" key="1">
    <source>
        <dbReference type="EMBL" id="KAF1958600.1"/>
    </source>
</evidence>
<sequence length="68" mass="7582">MSVQAPQFAFPPTCSSHRFFPSPHPTSCSYTTSADLDVTQSSCHLTPHGAPSRFEPTWLQTARFIHFT</sequence>
<evidence type="ECO:0000313" key="2">
    <source>
        <dbReference type="Proteomes" id="UP000800035"/>
    </source>
</evidence>
<organism evidence="1 2">
    <name type="scientific">Byssothecium circinans</name>
    <dbReference type="NCBI Taxonomy" id="147558"/>
    <lineage>
        <taxon>Eukaryota</taxon>
        <taxon>Fungi</taxon>
        <taxon>Dikarya</taxon>
        <taxon>Ascomycota</taxon>
        <taxon>Pezizomycotina</taxon>
        <taxon>Dothideomycetes</taxon>
        <taxon>Pleosporomycetidae</taxon>
        <taxon>Pleosporales</taxon>
        <taxon>Massarineae</taxon>
        <taxon>Massarinaceae</taxon>
        <taxon>Byssothecium</taxon>
    </lineage>
</organism>
<name>A0A6A5U2Q5_9PLEO</name>
<accession>A0A6A5U2Q5</accession>
<dbReference type="AlphaFoldDB" id="A0A6A5U2Q5"/>
<protein>
    <submittedName>
        <fullName evidence="1">Uncharacterized protein</fullName>
    </submittedName>
</protein>
<gene>
    <name evidence="1" type="ORF">CC80DRAFT_490444</name>
</gene>
<reference evidence="1" key="1">
    <citation type="journal article" date="2020" name="Stud. Mycol.">
        <title>101 Dothideomycetes genomes: a test case for predicting lifestyles and emergence of pathogens.</title>
        <authorList>
            <person name="Haridas S."/>
            <person name="Albert R."/>
            <person name="Binder M."/>
            <person name="Bloem J."/>
            <person name="Labutti K."/>
            <person name="Salamov A."/>
            <person name="Andreopoulos B."/>
            <person name="Baker S."/>
            <person name="Barry K."/>
            <person name="Bills G."/>
            <person name="Bluhm B."/>
            <person name="Cannon C."/>
            <person name="Castanera R."/>
            <person name="Culley D."/>
            <person name="Daum C."/>
            <person name="Ezra D."/>
            <person name="Gonzalez J."/>
            <person name="Henrissat B."/>
            <person name="Kuo A."/>
            <person name="Liang C."/>
            <person name="Lipzen A."/>
            <person name="Lutzoni F."/>
            <person name="Magnuson J."/>
            <person name="Mondo S."/>
            <person name="Nolan M."/>
            <person name="Ohm R."/>
            <person name="Pangilinan J."/>
            <person name="Park H.-J."/>
            <person name="Ramirez L."/>
            <person name="Alfaro M."/>
            <person name="Sun H."/>
            <person name="Tritt A."/>
            <person name="Yoshinaga Y."/>
            <person name="Zwiers L.-H."/>
            <person name="Turgeon B."/>
            <person name="Goodwin S."/>
            <person name="Spatafora J."/>
            <person name="Crous P."/>
            <person name="Grigoriev I."/>
        </authorList>
    </citation>
    <scope>NUCLEOTIDE SEQUENCE</scope>
    <source>
        <strain evidence="1">CBS 675.92</strain>
    </source>
</reference>
<dbReference type="EMBL" id="ML976986">
    <property type="protein sequence ID" value="KAF1958600.1"/>
    <property type="molecule type" value="Genomic_DNA"/>
</dbReference>